<sequence>MLQLDADTITNQTGAIQGADVSLNVTDTGRDVTQLGSTVGSVNGDLTLSAGNHLAVTGSALAAGNDMTLSGGRVDIDAAQNQRRQTHEVAQKTSGLTLALSGAAGSALNTAVSTARTAGNTDNDRLKALQGVKAALSGIQATQAVRLDAAQGGDAANTNTVGISLSYGSQSSKSTCKYPA</sequence>
<proteinExistence type="predicted"/>
<dbReference type="KEGG" id="brb:EH207_17255"/>
<organism evidence="1 2">
    <name type="scientific">Brenneria rubrifaciens</name>
    <dbReference type="NCBI Taxonomy" id="55213"/>
    <lineage>
        <taxon>Bacteria</taxon>
        <taxon>Pseudomonadati</taxon>
        <taxon>Pseudomonadota</taxon>
        <taxon>Gammaproteobacteria</taxon>
        <taxon>Enterobacterales</taxon>
        <taxon>Pectobacteriaceae</taxon>
        <taxon>Brenneria</taxon>
    </lineage>
</organism>
<dbReference type="OrthoDB" id="2664633at2"/>
<evidence type="ECO:0008006" key="3">
    <source>
        <dbReference type="Google" id="ProtNLM"/>
    </source>
</evidence>
<gene>
    <name evidence="1" type="ORF">EH207_17255</name>
</gene>
<evidence type="ECO:0000313" key="2">
    <source>
        <dbReference type="Proteomes" id="UP000299580"/>
    </source>
</evidence>
<dbReference type="Proteomes" id="UP000299580">
    <property type="component" value="Chromosome"/>
</dbReference>
<protein>
    <recommendedName>
        <fullName evidence="3">Adhesin</fullName>
    </recommendedName>
</protein>
<keyword evidence="2" id="KW-1185">Reference proteome</keyword>
<dbReference type="AlphaFoldDB" id="A0A4V1FA75"/>
<name>A0A4V1FA75_9GAMM</name>
<evidence type="ECO:0000313" key="1">
    <source>
        <dbReference type="EMBL" id="QCR10093.1"/>
    </source>
</evidence>
<reference evidence="1 2" key="1">
    <citation type="submission" date="2018-11" db="EMBL/GenBank/DDBJ databases">
        <title>Genome sequences of Brenneria nigrifluens and Brenneria rubrifaciens.</title>
        <authorList>
            <person name="Poret-Peterson A.T."/>
            <person name="McClean A.E."/>
            <person name="Kluepfel D.A."/>
        </authorList>
    </citation>
    <scope>NUCLEOTIDE SEQUENCE [LARGE SCALE GENOMIC DNA]</scope>
    <source>
        <strain evidence="1 2">6D370</strain>
    </source>
</reference>
<accession>A0A4V1FA75</accession>
<dbReference type="EMBL" id="CP034035">
    <property type="protein sequence ID" value="QCR10093.1"/>
    <property type="molecule type" value="Genomic_DNA"/>
</dbReference>